<evidence type="ECO:0000313" key="8">
    <source>
        <dbReference type="EMBL" id="SFR32318.1"/>
    </source>
</evidence>
<dbReference type="Pfam" id="PF03631">
    <property type="entry name" value="Virul_fac_BrkB"/>
    <property type="match status" value="1"/>
</dbReference>
<feature type="compositionally biased region" description="Basic and acidic residues" evidence="6">
    <location>
        <begin position="297"/>
        <end position="308"/>
    </location>
</feature>
<evidence type="ECO:0000313" key="9">
    <source>
        <dbReference type="Proteomes" id="UP000243250"/>
    </source>
</evidence>
<evidence type="ECO:0000256" key="3">
    <source>
        <dbReference type="ARBA" id="ARBA00022692"/>
    </source>
</evidence>
<feature type="transmembrane region" description="Helical" evidence="7">
    <location>
        <begin position="133"/>
        <end position="155"/>
    </location>
</feature>
<evidence type="ECO:0000256" key="4">
    <source>
        <dbReference type="ARBA" id="ARBA00022989"/>
    </source>
</evidence>
<evidence type="ECO:0000256" key="5">
    <source>
        <dbReference type="ARBA" id="ARBA00023136"/>
    </source>
</evidence>
<reference evidence="9" key="1">
    <citation type="submission" date="2016-10" db="EMBL/GenBank/DDBJ databases">
        <authorList>
            <person name="Varghese N."/>
            <person name="Submissions S."/>
        </authorList>
    </citation>
    <scope>NUCLEOTIDE SEQUENCE [LARGE SCALE GENOMIC DNA]</scope>
    <source>
        <strain evidence="9">CGMCC 1.8711</strain>
    </source>
</reference>
<feature type="transmembrane region" description="Helical" evidence="7">
    <location>
        <begin position="30"/>
        <end position="53"/>
    </location>
</feature>
<dbReference type="PANTHER" id="PTHR30213:SF0">
    <property type="entry name" value="UPF0761 MEMBRANE PROTEIN YIHY"/>
    <property type="match status" value="1"/>
</dbReference>
<keyword evidence="5 7" id="KW-0472">Membrane</keyword>
<protein>
    <submittedName>
        <fullName evidence="8">Membrane protein</fullName>
    </submittedName>
</protein>
<feature type="transmembrane region" description="Helical" evidence="7">
    <location>
        <begin position="161"/>
        <end position="183"/>
    </location>
</feature>
<dbReference type="NCBIfam" id="TIGR00765">
    <property type="entry name" value="yihY_not_rbn"/>
    <property type="match status" value="1"/>
</dbReference>
<keyword evidence="4 7" id="KW-1133">Transmembrane helix</keyword>
<sequence>MVTLSGTKRTASRVVSEFSRKNVTLMAAGIAYNAFVSLAPLLLLLLLAVSFVGGGLEARVLGLLQQSFPTPIANVVSSIFQSESVRTGASIASLAVLLWGALKVFRGLDTAFSEIYESTGEESFVDQLQDGAIVLFALILAGLATAAVSGAFAVFSGVVPYVGVAIPAALAVGLVLAFFPIYYLFPDEDLSWREVLPGIVFAAVGWGVLQVAFQLYLSMKGGSSTGVFGGVILVVTWLYFSGLVILVGALINAVVGGYATETLARAEAISKGGNVRRQETLTGEERARYLDRLRSRVASDSRGTDRDAPVGPGPANDAVDVIEFSDTDDDSEEWAVLLRWESDDATDRTDTADD</sequence>
<feature type="transmembrane region" description="Helical" evidence="7">
    <location>
        <begin position="228"/>
        <end position="255"/>
    </location>
</feature>
<dbReference type="GO" id="GO:0005886">
    <property type="term" value="C:plasma membrane"/>
    <property type="evidence" value="ECO:0007669"/>
    <property type="project" value="UniProtKB-SubCell"/>
</dbReference>
<evidence type="ECO:0000256" key="1">
    <source>
        <dbReference type="ARBA" id="ARBA00004651"/>
    </source>
</evidence>
<dbReference type="AlphaFoldDB" id="A0A1I6FQZ5"/>
<keyword evidence="2" id="KW-1003">Cell membrane</keyword>
<evidence type="ECO:0000256" key="7">
    <source>
        <dbReference type="SAM" id="Phobius"/>
    </source>
</evidence>
<name>A0A1I6FQZ5_9EURY</name>
<accession>A0A1I6FQZ5</accession>
<gene>
    <name evidence="8" type="ORF">SAMN04488124_0100</name>
</gene>
<dbReference type="STRING" id="555875.SAMN04488124_0100"/>
<proteinExistence type="predicted"/>
<feature type="transmembrane region" description="Helical" evidence="7">
    <location>
        <begin position="195"/>
        <end position="216"/>
    </location>
</feature>
<organism evidence="8 9">
    <name type="scientific">Halogeometricum limi</name>
    <dbReference type="NCBI Taxonomy" id="555875"/>
    <lineage>
        <taxon>Archaea</taxon>
        <taxon>Methanobacteriati</taxon>
        <taxon>Methanobacteriota</taxon>
        <taxon>Stenosarchaea group</taxon>
        <taxon>Halobacteria</taxon>
        <taxon>Halobacteriales</taxon>
        <taxon>Haloferacaceae</taxon>
        <taxon>Halogeometricum</taxon>
    </lineage>
</organism>
<dbReference type="RefSeq" id="WP_089875734.1">
    <property type="nucleotide sequence ID" value="NZ_FOYS01000001.1"/>
</dbReference>
<evidence type="ECO:0000256" key="2">
    <source>
        <dbReference type="ARBA" id="ARBA00022475"/>
    </source>
</evidence>
<keyword evidence="3 7" id="KW-0812">Transmembrane</keyword>
<dbReference type="OrthoDB" id="204872at2157"/>
<feature type="region of interest" description="Disordered" evidence="6">
    <location>
        <begin position="297"/>
        <end position="330"/>
    </location>
</feature>
<dbReference type="EMBL" id="FOYS01000001">
    <property type="protein sequence ID" value="SFR32318.1"/>
    <property type="molecule type" value="Genomic_DNA"/>
</dbReference>
<keyword evidence="9" id="KW-1185">Reference proteome</keyword>
<dbReference type="InterPro" id="IPR017039">
    <property type="entry name" value="Virul_fac_BrkB"/>
</dbReference>
<comment type="subcellular location">
    <subcellularLocation>
        <location evidence="1">Cell membrane</location>
        <topology evidence="1">Multi-pass membrane protein</topology>
    </subcellularLocation>
</comment>
<evidence type="ECO:0000256" key="6">
    <source>
        <dbReference type="SAM" id="MobiDB-lite"/>
    </source>
</evidence>
<dbReference type="Proteomes" id="UP000243250">
    <property type="component" value="Unassembled WGS sequence"/>
</dbReference>
<dbReference type="PANTHER" id="PTHR30213">
    <property type="entry name" value="INNER MEMBRANE PROTEIN YHJD"/>
    <property type="match status" value="1"/>
</dbReference>